<reference evidence="1" key="1">
    <citation type="submission" date="2021-05" db="EMBL/GenBank/DDBJ databases">
        <authorList>
            <person name="Alioto T."/>
            <person name="Alioto T."/>
            <person name="Gomez Garrido J."/>
        </authorList>
    </citation>
    <scope>NUCLEOTIDE SEQUENCE</scope>
</reference>
<evidence type="ECO:0000313" key="1">
    <source>
        <dbReference type="EMBL" id="CAG6485855.1"/>
    </source>
</evidence>
<name>A0A8D8C2P5_CULPI</name>
<dbReference type="AlphaFoldDB" id="A0A8D8C2P5"/>
<dbReference type="EMBL" id="HBUE01102047">
    <property type="protein sequence ID" value="CAG6485855.1"/>
    <property type="molecule type" value="Transcribed_RNA"/>
</dbReference>
<protein>
    <submittedName>
        <fullName evidence="1">(northern house mosquito) hypothetical protein</fullName>
    </submittedName>
</protein>
<proteinExistence type="predicted"/>
<accession>A0A8D8C2P5</accession>
<sequence>MCHMAPSPFYGMTVRAIKFNSMHKIASGVTNFRIFVPIMKSGPRARAAKLKFQLAESYFWQAVKATEAEEIRRARTADKDPRRITLCDKWRSNQYLDRSG</sequence>
<organism evidence="1">
    <name type="scientific">Culex pipiens</name>
    <name type="common">House mosquito</name>
    <dbReference type="NCBI Taxonomy" id="7175"/>
    <lineage>
        <taxon>Eukaryota</taxon>
        <taxon>Metazoa</taxon>
        <taxon>Ecdysozoa</taxon>
        <taxon>Arthropoda</taxon>
        <taxon>Hexapoda</taxon>
        <taxon>Insecta</taxon>
        <taxon>Pterygota</taxon>
        <taxon>Neoptera</taxon>
        <taxon>Endopterygota</taxon>
        <taxon>Diptera</taxon>
        <taxon>Nematocera</taxon>
        <taxon>Culicoidea</taxon>
        <taxon>Culicidae</taxon>
        <taxon>Culicinae</taxon>
        <taxon>Culicini</taxon>
        <taxon>Culex</taxon>
        <taxon>Culex</taxon>
    </lineage>
</organism>